<comment type="caution">
    <text evidence="1">The sequence shown here is derived from an EMBL/GenBank/DDBJ whole genome shotgun (WGS) entry which is preliminary data.</text>
</comment>
<organism evidence="1 2">
    <name type="scientific">Artomyces pyxidatus</name>
    <dbReference type="NCBI Taxonomy" id="48021"/>
    <lineage>
        <taxon>Eukaryota</taxon>
        <taxon>Fungi</taxon>
        <taxon>Dikarya</taxon>
        <taxon>Basidiomycota</taxon>
        <taxon>Agaricomycotina</taxon>
        <taxon>Agaricomycetes</taxon>
        <taxon>Russulales</taxon>
        <taxon>Auriscalpiaceae</taxon>
        <taxon>Artomyces</taxon>
    </lineage>
</organism>
<evidence type="ECO:0000313" key="2">
    <source>
        <dbReference type="Proteomes" id="UP000814140"/>
    </source>
</evidence>
<gene>
    <name evidence="1" type="ORF">BV25DRAFT_1222497</name>
</gene>
<keyword evidence="2" id="KW-1185">Reference proteome</keyword>
<protein>
    <submittedName>
        <fullName evidence="1">Uncharacterized protein</fullName>
    </submittedName>
</protein>
<dbReference type="EMBL" id="MU277234">
    <property type="protein sequence ID" value="KAI0058513.1"/>
    <property type="molecule type" value="Genomic_DNA"/>
</dbReference>
<accession>A0ACB8SPU5</accession>
<evidence type="ECO:0000313" key="1">
    <source>
        <dbReference type="EMBL" id="KAI0058513.1"/>
    </source>
</evidence>
<reference evidence="1" key="1">
    <citation type="submission" date="2021-03" db="EMBL/GenBank/DDBJ databases">
        <authorList>
            <consortium name="DOE Joint Genome Institute"/>
            <person name="Ahrendt S."/>
            <person name="Looney B.P."/>
            <person name="Miyauchi S."/>
            <person name="Morin E."/>
            <person name="Drula E."/>
            <person name="Courty P.E."/>
            <person name="Chicoki N."/>
            <person name="Fauchery L."/>
            <person name="Kohler A."/>
            <person name="Kuo A."/>
            <person name="Labutti K."/>
            <person name="Pangilinan J."/>
            <person name="Lipzen A."/>
            <person name="Riley R."/>
            <person name="Andreopoulos W."/>
            <person name="He G."/>
            <person name="Johnson J."/>
            <person name="Barry K.W."/>
            <person name="Grigoriev I.V."/>
            <person name="Nagy L."/>
            <person name="Hibbett D."/>
            <person name="Henrissat B."/>
            <person name="Matheny P.B."/>
            <person name="Labbe J."/>
            <person name="Martin F."/>
        </authorList>
    </citation>
    <scope>NUCLEOTIDE SEQUENCE</scope>
    <source>
        <strain evidence="1">HHB10654</strain>
    </source>
</reference>
<proteinExistence type="predicted"/>
<dbReference type="Proteomes" id="UP000814140">
    <property type="component" value="Unassembled WGS sequence"/>
</dbReference>
<reference evidence="1" key="2">
    <citation type="journal article" date="2022" name="New Phytol.">
        <title>Evolutionary transition to the ectomycorrhizal habit in the genomes of a hyperdiverse lineage of mushroom-forming fungi.</title>
        <authorList>
            <person name="Looney B."/>
            <person name="Miyauchi S."/>
            <person name="Morin E."/>
            <person name="Drula E."/>
            <person name="Courty P.E."/>
            <person name="Kohler A."/>
            <person name="Kuo A."/>
            <person name="LaButti K."/>
            <person name="Pangilinan J."/>
            <person name="Lipzen A."/>
            <person name="Riley R."/>
            <person name="Andreopoulos W."/>
            <person name="He G."/>
            <person name="Johnson J."/>
            <person name="Nolan M."/>
            <person name="Tritt A."/>
            <person name="Barry K.W."/>
            <person name="Grigoriev I.V."/>
            <person name="Nagy L.G."/>
            <person name="Hibbett D."/>
            <person name="Henrissat B."/>
            <person name="Matheny P.B."/>
            <person name="Labbe J."/>
            <person name="Martin F.M."/>
        </authorList>
    </citation>
    <scope>NUCLEOTIDE SEQUENCE</scope>
    <source>
        <strain evidence="1">HHB10654</strain>
    </source>
</reference>
<sequence length="159" mass="17911">MIARRSAVGVRTSDPPRAPCLAQRAYRQSIALSRDGRQRIRYSASLALRPKPRLESSQRASIGVPPCIRRRPHTSRRRGDVFRESCAMEARLRSSVPWRSCLVRGVRPVGTVKTKLAVESMRLKSLIKETEFAAGGGERGAQRCRLRRCPGWQEESRTA</sequence>
<name>A0ACB8SPU5_9AGAM</name>